<evidence type="ECO:0000313" key="3">
    <source>
        <dbReference type="Proteomes" id="UP000037510"/>
    </source>
</evidence>
<dbReference type="GO" id="GO:0016491">
    <property type="term" value="F:oxidoreductase activity"/>
    <property type="evidence" value="ECO:0007669"/>
    <property type="project" value="UniProtKB-KW"/>
</dbReference>
<dbReference type="EMBL" id="JTDY01000816">
    <property type="protein sequence ID" value="KOB75772.1"/>
    <property type="molecule type" value="Genomic_DNA"/>
</dbReference>
<dbReference type="InterPro" id="IPR036291">
    <property type="entry name" value="NAD(P)-bd_dom_sf"/>
</dbReference>
<protein>
    <submittedName>
        <fullName evidence="2">Short-chain dehydrogenase</fullName>
    </submittedName>
</protein>
<dbReference type="Gene3D" id="3.40.50.720">
    <property type="entry name" value="NAD(P)-binding Rossmann-like Domain"/>
    <property type="match status" value="1"/>
</dbReference>
<dbReference type="STRING" id="104452.A0A0L7LK01"/>
<dbReference type="PRINTS" id="PR00080">
    <property type="entry name" value="SDRFAMILY"/>
</dbReference>
<sequence>MSFQNKVVLVTGASSGIGAATAIAFAAQGASVSLVGRNETKLAQIAKICEQKGSKPLVIAADVTNDADAKRIMNDTVKHYGTLDVLVNNAGIFAPTSIFSPDALEGFDRIMTTNLRSIVQLTHLAVPHLVKSKGNIVNVSSIVSLGILFDHSFAYNTSKAGMDHFTRSVALELSKHGVRVNTVNPGQVKTDITQNAGIPKEQEVVMMAAIAKSTPLQRMGAPEEIADLIMFLSSDKARGITGSTFVSDNGSLLKGLVDLK</sequence>
<dbReference type="PANTHER" id="PTHR43975:SF2">
    <property type="entry name" value="EG:BACR7A4.14 PROTEIN-RELATED"/>
    <property type="match status" value="1"/>
</dbReference>
<accession>A0A0L7LK01</accession>
<dbReference type="FunFam" id="3.40.50.720:FF:000084">
    <property type="entry name" value="Short-chain dehydrogenase reductase"/>
    <property type="match status" value="1"/>
</dbReference>
<comment type="caution">
    <text evidence="2">The sequence shown here is derived from an EMBL/GenBank/DDBJ whole genome shotgun (WGS) entry which is preliminary data.</text>
</comment>
<dbReference type="Pfam" id="PF13561">
    <property type="entry name" value="adh_short_C2"/>
    <property type="match status" value="1"/>
</dbReference>
<name>A0A0L7LK01_OPEBR</name>
<gene>
    <name evidence="2" type="ORF">OBRU01_06812</name>
</gene>
<dbReference type="SUPFAM" id="SSF51735">
    <property type="entry name" value="NAD(P)-binding Rossmann-fold domains"/>
    <property type="match status" value="1"/>
</dbReference>
<dbReference type="Proteomes" id="UP000037510">
    <property type="component" value="Unassembled WGS sequence"/>
</dbReference>
<dbReference type="InterPro" id="IPR020904">
    <property type="entry name" value="Sc_DH/Rdtase_CS"/>
</dbReference>
<dbReference type="PROSITE" id="PS00061">
    <property type="entry name" value="ADH_SHORT"/>
    <property type="match status" value="1"/>
</dbReference>
<reference evidence="2 3" key="1">
    <citation type="journal article" date="2015" name="Genome Biol. Evol.">
        <title>The genome of winter moth (Operophtera brumata) provides a genomic perspective on sexual dimorphism and phenology.</title>
        <authorList>
            <person name="Derks M.F."/>
            <person name="Smit S."/>
            <person name="Salis L."/>
            <person name="Schijlen E."/>
            <person name="Bossers A."/>
            <person name="Mateman C."/>
            <person name="Pijl A.S."/>
            <person name="de Ridder D."/>
            <person name="Groenen M.A."/>
            <person name="Visser M.E."/>
            <person name="Megens H.J."/>
        </authorList>
    </citation>
    <scope>NUCLEOTIDE SEQUENCE [LARGE SCALE GENOMIC DNA]</scope>
    <source>
        <strain evidence="2">WM2013NL</strain>
        <tissue evidence="2">Head and thorax</tissue>
    </source>
</reference>
<dbReference type="PANTHER" id="PTHR43975">
    <property type="entry name" value="ZGC:101858"/>
    <property type="match status" value="1"/>
</dbReference>
<keyword evidence="3" id="KW-1185">Reference proteome</keyword>
<dbReference type="AlphaFoldDB" id="A0A0L7LK01"/>
<dbReference type="InterPro" id="IPR002347">
    <property type="entry name" value="SDR_fam"/>
</dbReference>
<evidence type="ECO:0000256" key="1">
    <source>
        <dbReference type="ARBA" id="ARBA00023002"/>
    </source>
</evidence>
<proteinExistence type="predicted"/>
<dbReference type="PRINTS" id="PR00081">
    <property type="entry name" value="GDHRDH"/>
</dbReference>
<organism evidence="2 3">
    <name type="scientific">Operophtera brumata</name>
    <name type="common">Winter moth</name>
    <name type="synonym">Phalaena brumata</name>
    <dbReference type="NCBI Taxonomy" id="104452"/>
    <lineage>
        <taxon>Eukaryota</taxon>
        <taxon>Metazoa</taxon>
        <taxon>Ecdysozoa</taxon>
        <taxon>Arthropoda</taxon>
        <taxon>Hexapoda</taxon>
        <taxon>Insecta</taxon>
        <taxon>Pterygota</taxon>
        <taxon>Neoptera</taxon>
        <taxon>Endopterygota</taxon>
        <taxon>Lepidoptera</taxon>
        <taxon>Glossata</taxon>
        <taxon>Ditrysia</taxon>
        <taxon>Geometroidea</taxon>
        <taxon>Geometridae</taxon>
        <taxon>Larentiinae</taxon>
        <taxon>Operophtera</taxon>
    </lineage>
</organism>
<evidence type="ECO:0000313" key="2">
    <source>
        <dbReference type="EMBL" id="KOB75772.1"/>
    </source>
</evidence>
<keyword evidence="1" id="KW-0560">Oxidoreductase</keyword>